<dbReference type="Proteomes" id="UP000230405">
    <property type="component" value="Unassembled WGS sequence"/>
</dbReference>
<sequence length="290" mass="32433">MCVPKTKKIKILVTIIFCLTGLFYSIWQQQSVVLSAAQIIFMNVGQGDSALIITSSKQYILIDGGPDLTVVSKLGGYLPSLNPQIDLMIITHAHADHVVGLVEVIQRYPVKRIIYPGPVDYSDQSYLALLKIIQEKNISLTTTTTGNRYVFADKSYWQTWQPFIAYHGQRLKDLNESSVVGQYCFQLSCALFMGDATQSTEKQMLAQKIVNTNQIIKIGHHGSYYSSDQEFLRVVGAKLAVISVGENKFGHPNPGVLKILKRLNMNIWRTDLNGDIQAILNGQTIEINDH</sequence>
<dbReference type="InterPro" id="IPR035681">
    <property type="entry name" value="ComA-like_MBL"/>
</dbReference>
<dbReference type="AlphaFoldDB" id="A0A2M7VEI3"/>
<keyword evidence="1" id="KW-0472">Membrane</keyword>
<accession>A0A2M7VEI3</accession>
<organism evidence="3 4">
    <name type="scientific">Candidatus Komeilibacteria bacterium CG_4_10_14_0_2_um_filter_37_10</name>
    <dbReference type="NCBI Taxonomy" id="1974470"/>
    <lineage>
        <taxon>Bacteria</taxon>
        <taxon>Candidatus Komeiliibacteriota</taxon>
    </lineage>
</organism>
<keyword evidence="1" id="KW-0812">Transmembrane</keyword>
<evidence type="ECO:0000256" key="1">
    <source>
        <dbReference type="SAM" id="Phobius"/>
    </source>
</evidence>
<dbReference type="InterPro" id="IPR036866">
    <property type="entry name" value="RibonucZ/Hydroxyglut_hydro"/>
</dbReference>
<dbReference type="Pfam" id="PF00753">
    <property type="entry name" value="Lactamase_B"/>
    <property type="match status" value="1"/>
</dbReference>
<evidence type="ECO:0000313" key="4">
    <source>
        <dbReference type="Proteomes" id="UP000230405"/>
    </source>
</evidence>
<evidence type="ECO:0000313" key="3">
    <source>
        <dbReference type="EMBL" id="PIZ98901.1"/>
    </source>
</evidence>
<dbReference type="Gene3D" id="3.60.15.10">
    <property type="entry name" value="Ribonuclease Z/Hydroxyacylglutathione hydrolase-like"/>
    <property type="match status" value="1"/>
</dbReference>
<dbReference type="PANTHER" id="PTHR30619:SF7">
    <property type="entry name" value="BETA-LACTAMASE DOMAIN PROTEIN"/>
    <property type="match status" value="1"/>
</dbReference>
<dbReference type="InterPro" id="IPR001279">
    <property type="entry name" value="Metallo-B-lactamas"/>
</dbReference>
<dbReference type="InterPro" id="IPR052159">
    <property type="entry name" value="Competence_DNA_uptake"/>
</dbReference>
<comment type="caution">
    <text evidence="3">The sequence shown here is derived from an EMBL/GenBank/DDBJ whole genome shotgun (WGS) entry which is preliminary data.</text>
</comment>
<feature type="transmembrane region" description="Helical" evidence="1">
    <location>
        <begin position="9"/>
        <end position="27"/>
    </location>
</feature>
<reference evidence="4" key="1">
    <citation type="submission" date="2017-09" db="EMBL/GenBank/DDBJ databases">
        <title>Depth-based differentiation of microbial function through sediment-hosted aquifers and enrichment of novel symbionts in the deep terrestrial subsurface.</title>
        <authorList>
            <person name="Probst A.J."/>
            <person name="Ladd B."/>
            <person name="Jarett J.K."/>
            <person name="Geller-Mcgrath D.E."/>
            <person name="Sieber C.M.K."/>
            <person name="Emerson J.B."/>
            <person name="Anantharaman K."/>
            <person name="Thomas B.C."/>
            <person name="Malmstrom R."/>
            <person name="Stieglmeier M."/>
            <person name="Klingl A."/>
            <person name="Woyke T."/>
            <person name="Ryan C.M."/>
            <person name="Banfield J.F."/>
        </authorList>
    </citation>
    <scope>NUCLEOTIDE SEQUENCE [LARGE SCALE GENOMIC DNA]</scope>
</reference>
<dbReference type="SMART" id="SM00849">
    <property type="entry name" value="Lactamase_B"/>
    <property type="match status" value="1"/>
</dbReference>
<gene>
    <name evidence="3" type="ORF">COX77_03050</name>
</gene>
<dbReference type="CDD" id="cd07731">
    <property type="entry name" value="ComA-like_MBL-fold"/>
    <property type="match status" value="1"/>
</dbReference>
<name>A0A2M7VEI3_9BACT</name>
<protein>
    <recommendedName>
        <fullName evidence="2">Metallo-beta-lactamase domain-containing protein</fullName>
    </recommendedName>
</protein>
<dbReference type="EMBL" id="PFPO01000057">
    <property type="protein sequence ID" value="PIZ98901.1"/>
    <property type="molecule type" value="Genomic_DNA"/>
</dbReference>
<dbReference type="PANTHER" id="PTHR30619">
    <property type="entry name" value="DNA INTERNALIZATION/COMPETENCE PROTEIN COMEC/REC2"/>
    <property type="match status" value="1"/>
</dbReference>
<feature type="domain" description="Metallo-beta-lactamase" evidence="2">
    <location>
        <begin position="46"/>
        <end position="246"/>
    </location>
</feature>
<dbReference type="SUPFAM" id="SSF56281">
    <property type="entry name" value="Metallo-hydrolase/oxidoreductase"/>
    <property type="match status" value="1"/>
</dbReference>
<keyword evidence="1" id="KW-1133">Transmembrane helix</keyword>
<evidence type="ECO:0000259" key="2">
    <source>
        <dbReference type="SMART" id="SM00849"/>
    </source>
</evidence>
<proteinExistence type="predicted"/>